<gene>
    <name evidence="3" type="ORF">SG35_013860</name>
</gene>
<protein>
    <submittedName>
        <fullName evidence="3">Amidohydrolase</fullName>
    </submittedName>
</protein>
<dbReference type="PANTHER" id="PTHR21240:SF28">
    <property type="entry name" value="ISO-OROTATE DECARBOXYLASE (EUROFUNG)"/>
    <property type="match status" value="1"/>
</dbReference>
<accession>A0AAF0C5J0</accession>
<organism evidence="3 4">
    <name type="scientific">Thalassomonas actiniarum</name>
    <dbReference type="NCBI Taxonomy" id="485447"/>
    <lineage>
        <taxon>Bacteria</taxon>
        <taxon>Pseudomonadati</taxon>
        <taxon>Pseudomonadota</taxon>
        <taxon>Gammaproteobacteria</taxon>
        <taxon>Alteromonadales</taxon>
        <taxon>Colwelliaceae</taxon>
        <taxon>Thalassomonas</taxon>
    </lineage>
</organism>
<dbReference type="InterPro" id="IPR032466">
    <property type="entry name" value="Metal_Hydrolase"/>
</dbReference>
<dbReference type="GO" id="GO:0019748">
    <property type="term" value="P:secondary metabolic process"/>
    <property type="evidence" value="ECO:0007669"/>
    <property type="project" value="TreeGrafter"/>
</dbReference>
<evidence type="ECO:0000313" key="4">
    <source>
        <dbReference type="Proteomes" id="UP000032568"/>
    </source>
</evidence>
<dbReference type="SUPFAM" id="SSF51556">
    <property type="entry name" value="Metallo-dependent hydrolases"/>
    <property type="match status" value="1"/>
</dbReference>
<proteinExistence type="predicted"/>
<evidence type="ECO:0000313" key="3">
    <source>
        <dbReference type="EMBL" id="WDE01603.1"/>
    </source>
</evidence>
<dbReference type="Gene3D" id="3.20.20.140">
    <property type="entry name" value="Metal-dependent hydrolases"/>
    <property type="match status" value="1"/>
</dbReference>
<reference evidence="3 4" key="2">
    <citation type="journal article" date="2022" name="Mar. Drugs">
        <title>Bioassay-Guided Fractionation Leads to the Detection of Cholic Acid Generated by the Rare Thalassomonas sp.</title>
        <authorList>
            <person name="Pheiffer F."/>
            <person name="Schneider Y.K."/>
            <person name="Hansen E.H."/>
            <person name="Andersen J.H."/>
            <person name="Isaksson J."/>
            <person name="Busche T."/>
            <person name="R C."/>
            <person name="Kalinowski J."/>
            <person name="Zyl L.V."/>
            <person name="Trindade M."/>
        </authorList>
    </citation>
    <scope>NUCLEOTIDE SEQUENCE [LARGE SCALE GENOMIC DNA]</scope>
    <source>
        <strain evidence="3 4">A5K-106</strain>
    </source>
</reference>
<dbReference type="KEGG" id="tact:SG35_013860"/>
<dbReference type="Pfam" id="PF04909">
    <property type="entry name" value="Amidohydro_2"/>
    <property type="match status" value="1"/>
</dbReference>
<keyword evidence="4" id="KW-1185">Reference proteome</keyword>
<dbReference type="Proteomes" id="UP000032568">
    <property type="component" value="Chromosome"/>
</dbReference>
<evidence type="ECO:0000256" key="1">
    <source>
        <dbReference type="ARBA" id="ARBA00023239"/>
    </source>
</evidence>
<reference evidence="3 4" key="1">
    <citation type="journal article" date="2015" name="Genome Announc.">
        <title>Draft Genome Sequences of Marine Isolates of Thalassomonas viridans and Thalassomonas actiniarum.</title>
        <authorList>
            <person name="Olonade I."/>
            <person name="van Zyl L.J."/>
            <person name="Trindade M."/>
        </authorList>
    </citation>
    <scope>NUCLEOTIDE SEQUENCE [LARGE SCALE GENOMIC DNA]</scope>
    <source>
        <strain evidence="3 4">A5K-106</strain>
    </source>
</reference>
<dbReference type="GO" id="GO:0016831">
    <property type="term" value="F:carboxy-lyase activity"/>
    <property type="evidence" value="ECO:0007669"/>
    <property type="project" value="InterPro"/>
</dbReference>
<dbReference type="GO" id="GO:0005737">
    <property type="term" value="C:cytoplasm"/>
    <property type="evidence" value="ECO:0007669"/>
    <property type="project" value="TreeGrafter"/>
</dbReference>
<name>A0AAF0C5J0_9GAMM</name>
<dbReference type="RefSeq" id="WP_044832789.1">
    <property type="nucleotide sequence ID" value="NZ_CP059735.1"/>
</dbReference>
<dbReference type="InterPro" id="IPR032465">
    <property type="entry name" value="ACMSD"/>
</dbReference>
<dbReference type="AlphaFoldDB" id="A0AAF0C5J0"/>
<dbReference type="PANTHER" id="PTHR21240">
    <property type="entry name" value="2-AMINO-3-CARBOXYLMUCONATE-6-SEMIALDEHYDE DECARBOXYLASE"/>
    <property type="match status" value="1"/>
</dbReference>
<sequence>MKFKIIDCDRHVIEPSFLWQEYAPSEVFKNTPVYLKQDTPESRSERVARLGEEADIALPPQLMIGSVPVLNNWHESNQIASAHINQNSQKQRFDATLPHTQIETMDTAGIGRALMFPTFAMLVVNHSQISPETSYAYARAYNHWLKDYINYDPKRLIGVGLVSRHDPDNMCRQIEEIASFGWHCITLRPEVIAGRELGHEDYEAFWQLCEKKNITVAFHGGTHLHGPTVGSERFSSRFALHACSHPMEIQMAFLSLLESGVLERYPKLKFAFLEAGCSWIPHWLWRLDNICYPEFPALIKKNIRMLPSEYFKRHCWTTLEIGEPCLKAVVDMIGHENILFGSDFPHPDHLHFDVGEIAKECDELTAEQLQDILEVNPQNCFSLD</sequence>
<evidence type="ECO:0000259" key="2">
    <source>
        <dbReference type="Pfam" id="PF04909"/>
    </source>
</evidence>
<feature type="domain" description="Amidohydrolase-related" evidence="2">
    <location>
        <begin position="7"/>
        <end position="378"/>
    </location>
</feature>
<dbReference type="InterPro" id="IPR006680">
    <property type="entry name" value="Amidohydro-rel"/>
</dbReference>
<dbReference type="GO" id="GO:0016787">
    <property type="term" value="F:hydrolase activity"/>
    <property type="evidence" value="ECO:0007669"/>
    <property type="project" value="InterPro"/>
</dbReference>
<dbReference type="EMBL" id="CP059735">
    <property type="protein sequence ID" value="WDE01603.1"/>
    <property type="molecule type" value="Genomic_DNA"/>
</dbReference>
<keyword evidence="1" id="KW-0456">Lyase</keyword>